<evidence type="ECO:0000259" key="7">
    <source>
        <dbReference type="Pfam" id="PF00460"/>
    </source>
</evidence>
<dbReference type="Pfam" id="PF22638">
    <property type="entry name" value="FlgK_D1"/>
    <property type="match status" value="1"/>
</dbReference>
<feature type="domain" description="Flagellar basal body rod protein N-terminal" evidence="7">
    <location>
        <begin position="6"/>
        <end position="33"/>
    </location>
</feature>
<evidence type="ECO:0000256" key="3">
    <source>
        <dbReference type="ARBA" id="ARBA00009677"/>
    </source>
</evidence>
<comment type="subcellular location">
    <subcellularLocation>
        <location evidence="1">Bacterial flagellum</location>
    </subcellularLocation>
    <subcellularLocation>
        <location evidence="2">Secreted</location>
    </subcellularLocation>
</comment>
<keyword evidence="6" id="KW-0975">Bacterial flagellum</keyword>
<dbReference type="GO" id="GO:0005198">
    <property type="term" value="F:structural molecule activity"/>
    <property type="evidence" value="ECO:0007669"/>
    <property type="project" value="InterPro"/>
</dbReference>
<dbReference type="RefSeq" id="WP_075082129.1">
    <property type="nucleotide sequence ID" value="NZ_CP042912.1"/>
</dbReference>
<evidence type="ECO:0000256" key="4">
    <source>
        <dbReference type="ARBA" id="ARBA00016244"/>
    </source>
</evidence>
<evidence type="ECO:0000313" key="10">
    <source>
        <dbReference type="EMBL" id="QEG23380.1"/>
    </source>
</evidence>
<dbReference type="GO" id="GO:0044780">
    <property type="term" value="P:bacterial-type flagellum assembly"/>
    <property type="evidence" value="ECO:0007669"/>
    <property type="project" value="InterPro"/>
</dbReference>
<evidence type="ECO:0000256" key="2">
    <source>
        <dbReference type="ARBA" id="ARBA00004613"/>
    </source>
</evidence>
<dbReference type="KEGG" id="mff:MFFC18_32780"/>
<feature type="domain" description="Flagellar hook-associated protein FlgK helical" evidence="9">
    <location>
        <begin position="93"/>
        <end position="305"/>
    </location>
</feature>
<keyword evidence="10" id="KW-0966">Cell projection</keyword>
<dbReference type="Proteomes" id="UP000322214">
    <property type="component" value="Chromosome"/>
</dbReference>
<dbReference type="Pfam" id="PF00460">
    <property type="entry name" value="Flg_bb_rod"/>
    <property type="match status" value="1"/>
</dbReference>
<keyword evidence="10" id="KW-0969">Cilium</keyword>
<keyword evidence="11" id="KW-1185">Reference proteome</keyword>
<name>A0A5B9PE14_9BACT</name>
<evidence type="ECO:0000256" key="5">
    <source>
        <dbReference type="ARBA" id="ARBA00022525"/>
    </source>
</evidence>
<accession>A0A5B9PE14</accession>
<dbReference type="PANTHER" id="PTHR30033">
    <property type="entry name" value="FLAGELLAR HOOK-ASSOCIATED PROTEIN 1"/>
    <property type="match status" value="1"/>
</dbReference>
<reference evidence="10 11" key="1">
    <citation type="submission" date="2019-08" db="EMBL/GenBank/DDBJ databases">
        <title>Deep-cultivation of Planctomycetes and their phenomic and genomic characterization uncovers novel biology.</title>
        <authorList>
            <person name="Wiegand S."/>
            <person name="Jogler M."/>
            <person name="Boedeker C."/>
            <person name="Pinto D."/>
            <person name="Vollmers J."/>
            <person name="Rivas-Marin E."/>
            <person name="Kohn T."/>
            <person name="Peeters S.H."/>
            <person name="Heuer A."/>
            <person name="Rast P."/>
            <person name="Oberbeckmann S."/>
            <person name="Bunk B."/>
            <person name="Jeske O."/>
            <person name="Meyerdierks A."/>
            <person name="Storesund J.E."/>
            <person name="Kallscheuer N."/>
            <person name="Luecker S."/>
            <person name="Lage O.M."/>
            <person name="Pohl T."/>
            <person name="Merkel B.J."/>
            <person name="Hornburger P."/>
            <person name="Mueller R.-W."/>
            <person name="Bruemmer F."/>
            <person name="Labrenz M."/>
            <person name="Spormann A.M."/>
            <person name="Op den Camp H."/>
            <person name="Overmann J."/>
            <person name="Amann R."/>
            <person name="Jetten M.S.M."/>
            <person name="Mascher T."/>
            <person name="Medema M.H."/>
            <person name="Devos D.P."/>
            <person name="Kaster A.-K."/>
            <person name="Ovreas L."/>
            <person name="Rohde M."/>
            <person name="Galperin M.Y."/>
            <person name="Jogler C."/>
        </authorList>
    </citation>
    <scope>NUCLEOTIDE SEQUENCE [LARGE SCALE GENOMIC DNA]</scope>
    <source>
        <strain evidence="10 11">FC18</strain>
    </source>
</reference>
<organism evidence="10 11">
    <name type="scientific">Mariniblastus fucicola</name>
    <dbReference type="NCBI Taxonomy" id="980251"/>
    <lineage>
        <taxon>Bacteria</taxon>
        <taxon>Pseudomonadati</taxon>
        <taxon>Planctomycetota</taxon>
        <taxon>Planctomycetia</taxon>
        <taxon>Pirellulales</taxon>
        <taxon>Pirellulaceae</taxon>
        <taxon>Mariniblastus</taxon>
    </lineage>
</organism>
<dbReference type="SUPFAM" id="SSF64518">
    <property type="entry name" value="Phase 1 flagellin"/>
    <property type="match status" value="1"/>
</dbReference>
<dbReference type="InterPro" id="IPR001444">
    <property type="entry name" value="Flag_bb_rod_N"/>
</dbReference>
<protein>
    <recommendedName>
        <fullName evidence="4">Flagellar hook-associated protein 1</fullName>
    </recommendedName>
</protein>
<proteinExistence type="inferred from homology"/>
<evidence type="ECO:0000256" key="1">
    <source>
        <dbReference type="ARBA" id="ARBA00004365"/>
    </source>
</evidence>
<dbReference type="STRING" id="980251.GCA_001642875_02796"/>
<dbReference type="AlphaFoldDB" id="A0A5B9PE14"/>
<dbReference type="PANTHER" id="PTHR30033:SF2">
    <property type="entry name" value="FLAGELLAR HOOK PROTEIN"/>
    <property type="match status" value="1"/>
</dbReference>
<dbReference type="EMBL" id="CP042912">
    <property type="protein sequence ID" value="QEG23380.1"/>
    <property type="molecule type" value="Genomic_DNA"/>
</dbReference>
<dbReference type="InterPro" id="IPR002371">
    <property type="entry name" value="FlgK"/>
</dbReference>
<evidence type="ECO:0000259" key="9">
    <source>
        <dbReference type="Pfam" id="PF22638"/>
    </source>
</evidence>
<dbReference type="NCBIfam" id="TIGR02492">
    <property type="entry name" value="flgK_ends"/>
    <property type="match status" value="1"/>
</dbReference>
<comment type="similarity">
    <text evidence="3">Belongs to the flagella basal body rod proteins family.</text>
</comment>
<dbReference type="GO" id="GO:0005576">
    <property type="term" value="C:extracellular region"/>
    <property type="evidence" value="ECO:0007669"/>
    <property type="project" value="UniProtKB-SubCell"/>
</dbReference>
<dbReference type="Pfam" id="PF06429">
    <property type="entry name" value="Flg_bbr_C"/>
    <property type="match status" value="1"/>
</dbReference>
<evidence type="ECO:0000256" key="6">
    <source>
        <dbReference type="ARBA" id="ARBA00023143"/>
    </source>
</evidence>
<keyword evidence="10" id="KW-0282">Flagellum</keyword>
<dbReference type="InterPro" id="IPR010930">
    <property type="entry name" value="Flg_bb/hook_C_dom"/>
</dbReference>
<gene>
    <name evidence="10" type="primary">flgK</name>
    <name evidence="10" type="ORF">MFFC18_32780</name>
</gene>
<sequence length="655" mass="70976">MTNFMTGLSALRTSQYAMEVVSSNIANADTEGYHRRSVHLEANTPNAYGQMQIGTGVSIDYIERIRNQVTESSLTLAISDVSRVDQTLEIERQVESLFQSGEGSIHELIDDFFGELTKLTSTPGEPTQRTAVVQQADQMTQMFSQIAGQLTELKTAIGYQVEQEVASLNEKMVAMSDLNARINQYQNSTDVSHELDELDALVNQIAEVVDVRRNEQYRVGSTLAFGDSVIQQGIRPTLYSTFTTEGGELAVSVGDSDKAAVFEGGRLPALLDAYNNVIPEFMGKLDELAAGMIQQFDQVHATGTGPGGSFSLLNGTRNVVDPDVPLSESGVPFPIEAGELHISITDPDGNRRTESVYIDPETQSLTDVATAISAFDDLHASINSQTNQFQVIATPGYEFDFSGSLESTPNLDNVSGTSVPAFSGRYLGDTSQTLSYEISGSGNVGVSDDLFVNVYDEQGTQLARLNIGEGYEAGSELDVVEGVKLSFASGTVVDSDSFESELVTTPDETGFLASLGLNSFFQGVDASTIAVNDEILEDSERFASGTSSDLADTSNLFVMIELQQSRGMSDGTRSFGEFVNEVTTTIGIQVQNSTQLSSSLGNLQTRYEQERDAVSGVDLNEELVYLQQFQKQYEASVRVIQTAEAMLDELFAVLR</sequence>
<dbReference type="GO" id="GO:0009424">
    <property type="term" value="C:bacterial-type flagellum hook"/>
    <property type="evidence" value="ECO:0007669"/>
    <property type="project" value="InterPro"/>
</dbReference>
<evidence type="ECO:0000259" key="8">
    <source>
        <dbReference type="Pfam" id="PF06429"/>
    </source>
</evidence>
<dbReference type="OrthoDB" id="9802553at2"/>
<dbReference type="InterPro" id="IPR053927">
    <property type="entry name" value="FlgK_helical"/>
</dbReference>
<evidence type="ECO:0000313" key="11">
    <source>
        <dbReference type="Proteomes" id="UP000322214"/>
    </source>
</evidence>
<keyword evidence="5" id="KW-0964">Secreted</keyword>
<feature type="domain" description="Flagellar basal-body/hook protein C-terminal" evidence="8">
    <location>
        <begin position="614"/>
        <end position="650"/>
    </location>
</feature>